<keyword evidence="2" id="KW-0812">Transmembrane</keyword>
<dbReference type="GO" id="GO:0016020">
    <property type="term" value="C:membrane"/>
    <property type="evidence" value="ECO:0007669"/>
    <property type="project" value="InterPro"/>
</dbReference>
<feature type="transmembrane region" description="Helical" evidence="2">
    <location>
        <begin position="620"/>
        <end position="637"/>
    </location>
</feature>
<feature type="transmembrane region" description="Helical" evidence="2">
    <location>
        <begin position="309"/>
        <end position="328"/>
    </location>
</feature>
<sequence length="827" mass="92920">MVPPLIKEFVYRIVLPSALLSAAVIRPSFISIGYVILGLFSALVPSISAQFPTPRRLQAYLIFTVFYTAVCLICQIVYQIYEAVHRKHEIDYAASCNSTGFELLRSFGFIRFHANSGFESSRSIFPEILTFPIAAFTTGVVCFLSHREEEIDVVGTVQTVRSNQATPTRPAAGKGPVAKAFISAFKRLSNFSIILFAAIVGCIQPSLLNFLYFFAFLFVTTWWASYKPLRYRNFNFIKKILILYAIFHLTVVYAYQIPLVHQSWIPAKSLVARLVGLSVLMDSSCPDWWKFPFVPVDNDDSAVNTWPKYANPIVLLVFFYTLVLQYAATRNGTRNYFDEEDTGSSVHEERLASGGTVDTVVDDAISVASTSAGSSSGRQRGTTLLLASPDHGEDEDPSRERAQGEAGDGIPLKKVTSKNIDRRKISHIFNAPGEEESAASKGMVAILSLLVYHAYALALASMMVWALLYHSVFSLCLLILTCAVWIFRDSRGVSFKLAPLIIFYIEFLLLLQYVLCMEITEVTKQFTWMEWMGISLTKDAVHAMVNLVIKVFLSLPVFLLLRLSRRERFYESLSEYERARRASSSYGTFSSAGRRPRTASIVTNKGTALACVLQYISSRVAIYFIFVVSLTLLLVATNFKPNFYTIGFFCIWALSILYLKVSFRLFRGVAYAFWLSLTVYTSVVIIVLYVYQFPAVSAWFQEQTHLSQTWLDAIGLVDYSALGESGALFLRLFAPICLFVVTMLQLKFFHDPWMSAVHPNRNRNATETVEELPVSTPHSTGEIDLGSAEPKWMNYHLAPPPKTSISTRNLFSPQTLASIRHATIQLT</sequence>
<dbReference type="PANTHER" id="PTHR47049:SF2">
    <property type="entry name" value="PIEZO-TYPE MECHANOSENSITIVE ION CHANNEL HOMOLOG"/>
    <property type="match status" value="1"/>
</dbReference>
<dbReference type="AlphaFoldDB" id="A0A8S1HUC1"/>
<evidence type="ECO:0000313" key="4">
    <source>
        <dbReference type="EMBL" id="CAD6198141.1"/>
    </source>
</evidence>
<feature type="transmembrane region" description="Helical" evidence="2">
    <location>
        <begin position="728"/>
        <end position="746"/>
    </location>
</feature>
<comment type="caution">
    <text evidence="4">The sequence shown here is derived from an EMBL/GenBank/DDBJ whole genome shotgun (WGS) entry which is preliminary data.</text>
</comment>
<name>A0A8S1HUC1_9PELO</name>
<organism evidence="4 5">
    <name type="scientific">Caenorhabditis auriculariae</name>
    <dbReference type="NCBI Taxonomy" id="2777116"/>
    <lineage>
        <taxon>Eukaryota</taxon>
        <taxon>Metazoa</taxon>
        <taxon>Ecdysozoa</taxon>
        <taxon>Nematoda</taxon>
        <taxon>Chromadorea</taxon>
        <taxon>Rhabditida</taxon>
        <taxon>Rhabditina</taxon>
        <taxon>Rhabditomorpha</taxon>
        <taxon>Rhabditoidea</taxon>
        <taxon>Rhabditidae</taxon>
        <taxon>Peloderinae</taxon>
        <taxon>Caenorhabditis</taxon>
    </lineage>
</organism>
<evidence type="ECO:0000256" key="2">
    <source>
        <dbReference type="SAM" id="Phobius"/>
    </source>
</evidence>
<feature type="transmembrane region" description="Helical" evidence="2">
    <location>
        <begin position="540"/>
        <end position="561"/>
    </location>
</feature>
<feature type="transmembrane region" description="Helical" evidence="2">
    <location>
        <begin position="499"/>
        <end position="520"/>
    </location>
</feature>
<keyword evidence="5" id="KW-1185">Reference proteome</keyword>
<dbReference type="InterPro" id="IPR027272">
    <property type="entry name" value="Piezo"/>
</dbReference>
<feature type="domain" description="Piezo TM1-24" evidence="3">
    <location>
        <begin position="26"/>
        <end position="754"/>
    </location>
</feature>
<feature type="transmembrane region" description="Helical" evidence="2">
    <location>
        <begin position="442"/>
        <end position="461"/>
    </location>
</feature>
<feature type="transmembrane region" description="Helical" evidence="2">
    <location>
        <begin position="643"/>
        <end position="659"/>
    </location>
</feature>
<feature type="transmembrane region" description="Helical" evidence="2">
    <location>
        <begin position="193"/>
        <end position="224"/>
    </location>
</feature>
<feature type="compositionally biased region" description="Low complexity" evidence="1">
    <location>
        <begin position="370"/>
        <end position="383"/>
    </location>
</feature>
<dbReference type="Proteomes" id="UP000835052">
    <property type="component" value="Unassembled WGS sequence"/>
</dbReference>
<reference evidence="4" key="1">
    <citation type="submission" date="2020-10" db="EMBL/GenBank/DDBJ databases">
        <authorList>
            <person name="Kikuchi T."/>
        </authorList>
    </citation>
    <scope>NUCLEOTIDE SEQUENCE</scope>
    <source>
        <strain evidence="4">NKZ352</strain>
    </source>
</reference>
<feature type="transmembrane region" description="Helical" evidence="2">
    <location>
        <begin position="467"/>
        <end position="487"/>
    </location>
</feature>
<dbReference type="OrthoDB" id="303066at2759"/>
<dbReference type="GO" id="GO:0008381">
    <property type="term" value="F:mechanosensitive monoatomic ion channel activity"/>
    <property type="evidence" value="ECO:0007669"/>
    <property type="project" value="InterPro"/>
</dbReference>
<feature type="transmembrane region" description="Helical" evidence="2">
    <location>
        <begin position="671"/>
        <end position="691"/>
    </location>
</feature>
<accession>A0A8S1HUC1</accession>
<gene>
    <name evidence="4" type="ORF">CAUJ_LOCUS14047</name>
</gene>
<feature type="region of interest" description="Disordered" evidence="1">
    <location>
        <begin position="370"/>
        <end position="408"/>
    </location>
</feature>
<evidence type="ECO:0000313" key="5">
    <source>
        <dbReference type="Proteomes" id="UP000835052"/>
    </source>
</evidence>
<feature type="transmembrane region" description="Helical" evidence="2">
    <location>
        <begin position="236"/>
        <end position="258"/>
    </location>
</feature>
<evidence type="ECO:0000256" key="1">
    <source>
        <dbReference type="SAM" id="MobiDB-lite"/>
    </source>
</evidence>
<feature type="transmembrane region" description="Helical" evidence="2">
    <location>
        <begin position="32"/>
        <end position="51"/>
    </location>
</feature>
<protein>
    <recommendedName>
        <fullName evidence="3">Piezo TM1-24 domain-containing protein</fullName>
    </recommendedName>
</protein>
<dbReference type="EMBL" id="CAJGYM010000116">
    <property type="protein sequence ID" value="CAD6198141.1"/>
    <property type="molecule type" value="Genomic_DNA"/>
</dbReference>
<keyword evidence="2" id="KW-0472">Membrane</keyword>
<dbReference type="InterPro" id="IPR056769">
    <property type="entry name" value="Piezo_TM1-24"/>
</dbReference>
<feature type="transmembrane region" description="Helical" evidence="2">
    <location>
        <begin position="57"/>
        <end position="78"/>
    </location>
</feature>
<evidence type="ECO:0000259" key="3">
    <source>
        <dbReference type="Pfam" id="PF24871"/>
    </source>
</evidence>
<proteinExistence type="predicted"/>
<keyword evidence="2" id="KW-1133">Transmembrane helix</keyword>
<dbReference type="Pfam" id="PF24871">
    <property type="entry name" value="Piezo_TM1-24"/>
    <property type="match status" value="1"/>
</dbReference>
<dbReference type="PANTHER" id="PTHR47049">
    <property type="entry name" value="PIEZO-TYPE MECHANOSENSITIVE ION CHANNEL HOMOLOG"/>
    <property type="match status" value="1"/>
</dbReference>